<dbReference type="EMBL" id="JANTQA010000012">
    <property type="protein sequence ID" value="KAJ3449837.1"/>
    <property type="molecule type" value="Genomic_DNA"/>
</dbReference>
<dbReference type="GO" id="GO:1990072">
    <property type="term" value="C:TRAPPIII protein complex"/>
    <property type="evidence" value="ECO:0007669"/>
    <property type="project" value="TreeGrafter"/>
</dbReference>
<dbReference type="Pfam" id="PF23647">
    <property type="entry name" value="TRAPPC13_M"/>
    <property type="match status" value="2"/>
</dbReference>
<feature type="domain" description="Trafficking protein particle complex subunit 13 C-terminal" evidence="3">
    <location>
        <begin position="309"/>
        <end position="405"/>
    </location>
</feature>
<dbReference type="Pfam" id="PF06159">
    <property type="entry name" value="TRAPPC13_N"/>
    <property type="match status" value="1"/>
</dbReference>
<organism evidence="5 6">
    <name type="scientific">Anaeramoeba flamelloides</name>
    <dbReference type="NCBI Taxonomy" id="1746091"/>
    <lineage>
        <taxon>Eukaryota</taxon>
        <taxon>Metamonada</taxon>
        <taxon>Anaeramoebidae</taxon>
        <taxon>Anaeramoeba</taxon>
    </lineage>
</organism>
<dbReference type="InterPro" id="IPR010378">
    <property type="entry name" value="TRAPPC13"/>
</dbReference>
<evidence type="ECO:0000313" key="5">
    <source>
        <dbReference type="EMBL" id="KAJ3449837.1"/>
    </source>
</evidence>
<sequence length="419" mass="47906">MVCQQEDILGGVLPMTKPQIYQKIDKIAEGQQAQGLSNFLTLSRDLKNLRLGEKFSLYISVHNFSNKAIDKVAIIGRMIVGKFNIALINTSNQRRSVLSAKSHYDHIIQTEVTHFGKHTLSFSLSFFDPQGLEKKFSKNFEFSVANPLGVKTKTVLLDSNIFLEAQIENRSKTIMYLEKVVFEPIGCFDLTDCNQIVLPKKKNQNQNQNQNVNNNFNQQLNQNIEDENFEKHETFSGRYHLRFRDKRQYLFILSPKKGLEKKAKSVTVIGKISVSWKSRFGQVGRLQTSHLQIKLPLKQTISITIESVPECVYLEEPFKAKCIIQNHANEAIPLRALFRTHEMEGIIIIGLSGINLGKIDPSEKVQLELDMLPIIPGIQTIGGIIVVNLSNHREYKMKQIVKLLVRQRDNKTSKEEEEK</sequence>
<dbReference type="InterPro" id="IPR055428">
    <property type="entry name" value="TRAPPC13_C"/>
</dbReference>
<feature type="domain" description="Trafficking protein particle complex subunit 13 N-terminal" evidence="2">
    <location>
        <begin position="21"/>
        <end position="144"/>
    </location>
</feature>
<evidence type="ECO:0000256" key="1">
    <source>
        <dbReference type="ARBA" id="ARBA00010785"/>
    </source>
</evidence>
<accession>A0AAV8AAU2</accession>
<evidence type="ECO:0000259" key="2">
    <source>
        <dbReference type="Pfam" id="PF06159"/>
    </source>
</evidence>
<dbReference type="AlphaFoldDB" id="A0AAV8AAU2"/>
<reference evidence="5" key="1">
    <citation type="submission" date="2022-08" db="EMBL/GenBank/DDBJ databases">
        <title>Novel sulphate-reducing endosymbionts in the free-living metamonad Anaeramoeba.</title>
        <authorList>
            <person name="Jerlstrom-Hultqvist J."/>
            <person name="Cepicka I."/>
            <person name="Gallot-Lavallee L."/>
            <person name="Salas-Leiva D."/>
            <person name="Curtis B.A."/>
            <person name="Zahonova K."/>
            <person name="Pipaliya S."/>
            <person name="Dacks J."/>
            <person name="Roger A.J."/>
        </authorList>
    </citation>
    <scope>NUCLEOTIDE SEQUENCE</scope>
    <source>
        <strain evidence="5">Busselton2</strain>
    </source>
</reference>
<comment type="caution">
    <text evidence="5">The sequence shown here is derived from an EMBL/GenBank/DDBJ whole genome shotgun (WGS) entry which is preliminary data.</text>
</comment>
<dbReference type="PANTHER" id="PTHR13134">
    <property type="entry name" value="TRAFFICKING PROTEIN PARTICLE COMPLEX SUBUNIT 13"/>
    <property type="match status" value="1"/>
</dbReference>
<comment type="similarity">
    <text evidence="1">Belongs to the TRAPPC13 family.</text>
</comment>
<gene>
    <name evidence="5" type="ORF">M0812_05997</name>
</gene>
<proteinExistence type="inferred from homology"/>
<evidence type="ECO:0000259" key="4">
    <source>
        <dbReference type="Pfam" id="PF23647"/>
    </source>
</evidence>
<dbReference type="Pfam" id="PF23643">
    <property type="entry name" value="TRAPPC13_C"/>
    <property type="match status" value="1"/>
</dbReference>
<dbReference type="Proteomes" id="UP001146793">
    <property type="component" value="Unassembled WGS sequence"/>
</dbReference>
<dbReference type="PANTHER" id="PTHR13134:SF3">
    <property type="entry name" value="TRAFFICKING PROTEIN PARTICLE COMPLEX SUBUNIT 13"/>
    <property type="match status" value="1"/>
</dbReference>
<protein>
    <submittedName>
        <fullName evidence="5">Trafficking protein particle complex subunit</fullName>
    </submittedName>
</protein>
<feature type="domain" description="Trafficking protein particle complex subunit 13 middle" evidence="4">
    <location>
        <begin position="148"/>
        <end position="213"/>
    </location>
</feature>
<dbReference type="InterPro" id="IPR055429">
    <property type="entry name" value="TRAPPC13_M"/>
</dbReference>
<evidence type="ECO:0000313" key="6">
    <source>
        <dbReference type="Proteomes" id="UP001146793"/>
    </source>
</evidence>
<dbReference type="InterPro" id="IPR055427">
    <property type="entry name" value="TRAPPC13_N"/>
</dbReference>
<feature type="domain" description="Trafficking protein particle complex subunit 13 middle" evidence="4">
    <location>
        <begin position="216"/>
        <end position="296"/>
    </location>
</feature>
<name>A0AAV8AAU2_9EUKA</name>
<evidence type="ECO:0000259" key="3">
    <source>
        <dbReference type="Pfam" id="PF23643"/>
    </source>
</evidence>